<name>A0A6N7Q7E0_9XANT</name>
<evidence type="ECO:0000313" key="6">
    <source>
        <dbReference type="EMBL" id="MRH73959.1"/>
    </source>
</evidence>
<keyword evidence="1" id="KW-0813">Transport</keyword>
<dbReference type="InterPro" id="IPR001486">
    <property type="entry name" value="Hemoglobin_trunc"/>
</dbReference>
<dbReference type="Pfam" id="PF01152">
    <property type="entry name" value="Bac_globin"/>
    <property type="match status" value="1"/>
</dbReference>
<dbReference type="Proteomes" id="UP000439314">
    <property type="component" value="Unassembled WGS sequence"/>
</dbReference>
<dbReference type="RefSeq" id="WP_017912671.1">
    <property type="nucleotide sequence ID" value="NZ_WJPM01000003.1"/>
</dbReference>
<dbReference type="AlphaFoldDB" id="A0A6N7Q7E0"/>
<gene>
    <name evidence="5" type="ORF">GIY21_04900</name>
    <name evidence="6" type="ORF">GIY22_04890</name>
</gene>
<keyword evidence="3" id="KW-0479">Metal-binding</keyword>
<dbReference type="GO" id="GO:0046872">
    <property type="term" value="F:metal ion binding"/>
    <property type="evidence" value="ECO:0007669"/>
    <property type="project" value="UniProtKB-KW"/>
</dbReference>
<protein>
    <submittedName>
        <fullName evidence="5">Preprotein translocase subunit TatC</fullName>
    </submittedName>
</protein>
<dbReference type="EMBL" id="WJPM01000003">
    <property type="protein sequence ID" value="MRH73959.1"/>
    <property type="molecule type" value="Genomic_DNA"/>
</dbReference>
<evidence type="ECO:0000256" key="1">
    <source>
        <dbReference type="ARBA" id="ARBA00022448"/>
    </source>
</evidence>
<reference evidence="7 8" key="1">
    <citation type="submission" date="2019-11" db="EMBL/GenBank/DDBJ databases">
        <title>First report of rice panicle blight caused by Xanthomonas sp. in Iran.</title>
        <authorList>
            <person name="Mirghasempour S.A."/>
            <person name="Huang S."/>
            <person name="Brady C.L."/>
            <person name="Studholme D.J."/>
        </authorList>
    </citation>
    <scope>NUCLEOTIDE SEQUENCE [LARGE SCALE GENOMIC DNA]</scope>
    <source>
        <strain evidence="5 8">ASD011</strain>
        <strain evidence="7">SAM114</strain>
    </source>
</reference>
<dbReference type="EMBL" id="WJPN01000003">
    <property type="protein sequence ID" value="MRG99627.1"/>
    <property type="molecule type" value="Genomic_DNA"/>
</dbReference>
<keyword evidence="2" id="KW-0349">Heme</keyword>
<dbReference type="GO" id="GO:0019825">
    <property type="term" value="F:oxygen binding"/>
    <property type="evidence" value="ECO:0007669"/>
    <property type="project" value="InterPro"/>
</dbReference>
<dbReference type="InterPro" id="IPR012292">
    <property type="entry name" value="Globin/Proto"/>
</dbReference>
<evidence type="ECO:0000256" key="3">
    <source>
        <dbReference type="ARBA" id="ARBA00022723"/>
    </source>
</evidence>
<keyword evidence="7" id="KW-1185">Reference proteome</keyword>
<evidence type="ECO:0000313" key="7">
    <source>
        <dbReference type="Proteomes" id="UP000437931"/>
    </source>
</evidence>
<comment type="caution">
    <text evidence="5">The sequence shown here is derived from an EMBL/GenBank/DDBJ whole genome shotgun (WGS) entry which is preliminary data.</text>
</comment>
<organism evidence="5 8">
    <name type="scientific">Xanthomonas sontii</name>
    <dbReference type="NCBI Taxonomy" id="2650745"/>
    <lineage>
        <taxon>Bacteria</taxon>
        <taxon>Pseudomonadati</taxon>
        <taxon>Pseudomonadota</taxon>
        <taxon>Gammaproteobacteria</taxon>
        <taxon>Lysobacterales</taxon>
        <taxon>Lysobacteraceae</taxon>
        <taxon>Xanthomonas</taxon>
    </lineage>
</organism>
<proteinExistence type="predicted"/>
<dbReference type="CDD" id="cd08916">
    <property type="entry name" value="TrHb3_P"/>
    <property type="match status" value="1"/>
</dbReference>
<dbReference type="GO" id="GO:0020037">
    <property type="term" value="F:heme binding"/>
    <property type="evidence" value="ECO:0007669"/>
    <property type="project" value="InterPro"/>
</dbReference>
<sequence length="176" mass="19916">MPAVPTLILIKAAAVAAWRLSASSDVERTMQDQIEGMPLPGPDLCSEAEVQALVETFYRRVRADADLSAVFAAHIEDWDAHQQQLCDFWSAMLRGTRRFRGAPMPRHMAMRELSALLFQRWLGLFRATTAELPNTPMRLLADDIAQRIAETFWRRHQMSWRPFEPASPLPPAACAD</sequence>
<dbReference type="InterPro" id="IPR009050">
    <property type="entry name" value="Globin-like_sf"/>
</dbReference>
<dbReference type="Gene3D" id="1.10.490.10">
    <property type="entry name" value="Globins"/>
    <property type="match status" value="1"/>
</dbReference>
<reference evidence="6" key="2">
    <citation type="journal article" date="2020" name="Plant Dis.">
        <title>A Grain Rot of Rice in Iran Caused by a Xanthomonas Strain Closely Related to X. sacchari.</title>
        <authorList>
            <person name="Mirghasempour S.A."/>
            <person name="Huang S."/>
            <person name="Studholme D.J."/>
            <person name="Brady C.L."/>
        </authorList>
    </citation>
    <scope>NUCLEOTIDE SEQUENCE</scope>
    <source>
        <strain evidence="6">SAM114</strain>
    </source>
</reference>
<accession>A0A6N7Q7E0</accession>
<evidence type="ECO:0000313" key="5">
    <source>
        <dbReference type="EMBL" id="MRG99627.1"/>
    </source>
</evidence>
<dbReference type="SUPFAM" id="SSF46458">
    <property type="entry name" value="Globin-like"/>
    <property type="match status" value="1"/>
</dbReference>
<evidence type="ECO:0000256" key="4">
    <source>
        <dbReference type="ARBA" id="ARBA00023004"/>
    </source>
</evidence>
<evidence type="ECO:0000313" key="8">
    <source>
        <dbReference type="Proteomes" id="UP000439314"/>
    </source>
</evidence>
<evidence type="ECO:0000256" key="2">
    <source>
        <dbReference type="ARBA" id="ARBA00022617"/>
    </source>
</evidence>
<keyword evidence="4" id="KW-0408">Iron</keyword>
<dbReference type="Proteomes" id="UP000437931">
    <property type="component" value="Unassembled WGS sequence"/>
</dbReference>